<keyword evidence="5" id="KW-1185">Reference proteome</keyword>
<dbReference type="Gene3D" id="3.10.10.10">
    <property type="entry name" value="HIV Type 1 Reverse Transcriptase, subunit A, domain 1"/>
    <property type="match status" value="1"/>
</dbReference>
<name>A0AAF0V554_SOLVR</name>
<dbReference type="PANTHER" id="PTHR24559:SF444">
    <property type="entry name" value="REVERSE TRANSCRIPTASE DOMAIN-CONTAINING PROTEIN"/>
    <property type="match status" value="1"/>
</dbReference>
<feature type="domain" description="Reverse transcriptase" evidence="2">
    <location>
        <begin position="12"/>
        <end position="73"/>
    </location>
</feature>
<dbReference type="InterPro" id="IPR053134">
    <property type="entry name" value="RNA-dir_DNA_polymerase"/>
</dbReference>
<sequence>MTFSTNFRVATCSPKIDLISGYHQLKVRESDNPKTTFRTRYGHYEFLVISFGLTNAPTVFMHLLNRVFKQYLDMFFEGFSSISSSLTKLTQKTTKFQWSDACEKRFQELKTRCSTINPARGYKGFVVYYDASRVELGCVLMQNGKVIAYASRQLKIHEKNYRTHDLELQQ</sequence>
<feature type="domain" description="Reverse transcriptase/retrotransposon-derived protein RNase H-like" evidence="3">
    <location>
        <begin position="98"/>
        <end position="168"/>
    </location>
</feature>
<dbReference type="InterPro" id="IPR041577">
    <property type="entry name" value="RT_RNaseH_2"/>
</dbReference>
<dbReference type="SUPFAM" id="SSF56672">
    <property type="entry name" value="DNA/RNA polymerases"/>
    <property type="match status" value="1"/>
</dbReference>
<dbReference type="Gene3D" id="3.30.70.270">
    <property type="match status" value="1"/>
</dbReference>
<evidence type="ECO:0000259" key="3">
    <source>
        <dbReference type="Pfam" id="PF17919"/>
    </source>
</evidence>
<dbReference type="EMBL" id="CP133623">
    <property type="protein sequence ID" value="WMV59093.1"/>
    <property type="molecule type" value="Genomic_DNA"/>
</dbReference>
<organism evidence="4 5">
    <name type="scientific">Solanum verrucosum</name>
    <dbReference type="NCBI Taxonomy" id="315347"/>
    <lineage>
        <taxon>Eukaryota</taxon>
        <taxon>Viridiplantae</taxon>
        <taxon>Streptophyta</taxon>
        <taxon>Embryophyta</taxon>
        <taxon>Tracheophyta</taxon>
        <taxon>Spermatophyta</taxon>
        <taxon>Magnoliopsida</taxon>
        <taxon>eudicotyledons</taxon>
        <taxon>Gunneridae</taxon>
        <taxon>Pentapetalae</taxon>
        <taxon>asterids</taxon>
        <taxon>lamiids</taxon>
        <taxon>Solanales</taxon>
        <taxon>Solanaceae</taxon>
        <taxon>Solanoideae</taxon>
        <taxon>Solaneae</taxon>
        <taxon>Solanum</taxon>
    </lineage>
</organism>
<keyword evidence="1" id="KW-0812">Transmembrane</keyword>
<evidence type="ECO:0008006" key="6">
    <source>
        <dbReference type="Google" id="ProtNLM"/>
    </source>
</evidence>
<dbReference type="InterPro" id="IPR000477">
    <property type="entry name" value="RT_dom"/>
</dbReference>
<keyword evidence="1" id="KW-0472">Membrane</keyword>
<dbReference type="Pfam" id="PF17919">
    <property type="entry name" value="RT_RNaseH_2"/>
    <property type="match status" value="1"/>
</dbReference>
<reference evidence="4" key="1">
    <citation type="submission" date="2023-08" db="EMBL/GenBank/DDBJ databases">
        <title>A de novo genome assembly of Solanum verrucosum Schlechtendal, a Mexican diploid species geographically isolated from the other diploid A-genome species in potato relatives.</title>
        <authorList>
            <person name="Hosaka K."/>
        </authorList>
    </citation>
    <scope>NUCLEOTIDE SEQUENCE</scope>
    <source>
        <tissue evidence="4">Young leaves</tissue>
    </source>
</reference>
<dbReference type="AlphaFoldDB" id="A0AAF0V554"/>
<dbReference type="InterPro" id="IPR043502">
    <property type="entry name" value="DNA/RNA_pol_sf"/>
</dbReference>
<keyword evidence="1" id="KW-1133">Transmembrane helix</keyword>
<gene>
    <name evidence="4" type="ORF">MTR67_052478</name>
</gene>
<accession>A0AAF0V554</accession>
<proteinExistence type="predicted"/>
<dbReference type="InterPro" id="IPR043128">
    <property type="entry name" value="Rev_trsase/Diguanyl_cyclase"/>
</dbReference>
<dbReference type="Proteomes" id="UP001234989">
    <property type="component" value="Chromosome 12"/>
</dbReference>
<protein>
    <recommendedName>
        <fullName evidence="6">Reverse transcriptase/retrotransposon-derived protein RNase H-like domain-containing protein</fullName>
    </recommendedName>
</protein>
<evidence type="ECO:0000313" key="5">
    <source>
        <dbReference type="Proteomes" id="UP001234989"/>
    </source>
</evidence>
<evidence type="ECO:0000256" key="1">
    <source>
        <dbReference type="SAM" id="Phobius"/>
    </source>
</evidence>
<dbReference type="Pfam" id="PF00078">
    <property type="entry name" value="RVT_1"/>
    <property type="match status" value="1"/>
</dbReference>
<dbReference type="PANTHER" id="PTHR24559">
    <property type="entry name" value="TRANSPOSON TY3-I GAG-POL POLYPROTEIN"/>
    <property type="match status" value="1"/>
</dbReference>
<evidence type="ECO:0000259" key="2">
    <source>
        <dbReference type="Pfam" id="PF00078"/>
    </source>
</evidence>
<feature type="transmembrane region" description="Helical" evidence="1">
    <location>
        <begin position="46"/>
        <end position="64"/>
    </location>
</feature>
<evidence type="ECO:0000313" key="4">
    <source>
        <dbReference type="EMBL" id="WMV59093.1"/>
    </source>
</evidence>